<comment type="function">
    <text evidence="9">Role in flagellar biosynthesis.</text>
</comment>
<organism evidence="10 11">
    <name type="scientific">Fervidobacterium gondwanense DSM 13020</name>
    <dbReference type="NCBI Taxonomy" id="1121883"/>
    <lineage>
        <taxon>Bacteria</taxon>
        <taxon>Thermotogati</taxon>
        <taxon>Thermotogota</taxon>
        <taxon>Thermotogae</taxon>
        <taxon>Thermotogales</taxon>
        <taxon>Fervidobacteriaceae</taxon>
        <taxon>Fervidobacterium</taxon>
    </lineage>
</organism>
<dbReference type="EMBL" id="FRDJ01000009">
    <property type="protein sequence ID" value="SHN65817.1"/>
    <property type="molecule type" value="Genomic_DNA"/>
</dbReference>
<evidence type="ECO:0000256" key="3">
    <source>
        <dbReference type="ARBA" id="ARBA00021718"/>
    </source>
</evidence>
<dbReference type="PIRSF" id="PIRSF004669">
    <property type="entry name" value="FliQ"/>
    <property type="match status" value="1"/>
</dbReference>
<keyword evidence="5 9" id="KW-0812">Transmembrane</keyword>
<keyword evidence="10" id="KW-0282">Flagellum</keyword>
<evidence type="ECO:0000256" key="2">
    <source>
        <dbReference type="ARBA" id="ARBA00006156"/>
    </source>
</evidence>
<comment type="subcellular location">
    <subcellularLocation>
        <location evidence="1 9">Cell membrane</location>
        <topology evidence="1">Multi-pass membrane protein</topology>
    </subcellularLocation>
    <subcellularLocation>
        <location evidence="9">Bacterial flagellum basal body</location>
    </subcellularLocation>
</comment>
<proteinExistence type="inferred from homology"/>
<dbReference type="GO" id="GO:0044780">
    <property type="term" value="P:bacterial-type flagellum assembly"/>
    <property type="evidence" value="ECO:0007669"/>
    <property type="project" value="InterPro"/>
</dbReference>
<dbReference type="PANTHER" id="PTHR34040">
    <property type="entry name" value="FLAGELLAR BIOSYNTHETIC PROTEIN FLIQ"/>
    <property type="match status" value="1"/>
</dbReference>
<accession>A0A1M7T535</accession>
<feature type="transmembrane region" description="Helical" evidence="9">
    <location>
        <begin position="12"/>
        <end position="39"/>
    </location>
</feature>
<dbReference type="PRINTS" id="PR00952">
    <property type="entry name" value="TYPE3IMQPROT"/>
</dbReference>
<evidence type="ECO:0000256" key="4">
    <source>
        <dbReference type="ARBA" id="ARBA00022475"/>
    </source>
</evidence>
<name>A0A1M7T535_FERGO</name>
<keyword evidence="10" id="KW-0969">Cilium</keyword>
<keyword evidence="8 9" id="KW-0975">Bacterial flagellum</keyword>
<dbReference type="Pfam" id="PF01313">
    <property type="entry name" value="Bac_export_3"/>
    <property type="match status" value="1"/>
</dbReference>
<evidence type="ECO:0000256" key="9">
    <source>
        <dbReference type="RuleBase" id="RU364090"/>
    </source>
</evidence>
<dbReference type="GO" id="GO:0009306">
    <property type="term" value="P:protein secretion"/>
    <property type="evidence" value="ECO:0007669"/>
    <property type="project" value="InterPro"/>
</dbReference>
<reference evidence="11" key="1">
    <citation type="submission" date="2016-12" db="EMBL/GenBank/DDBJ databases">
        <authorList>
            <person name="Varghese N."/>
            <person name="Submissions S."/>
        </authorList>
    </citation>
    <scope>NUCLEOTIDE SEQUENCE [LARGE SCALE GENOMIC DNA]</scope>
    <source>
        <strain evidence="11">DSM 13020</strain>
    </source>
</reference>
<dbReference type="GO" id="GO:0005886">
    <property type="term" value="C:plasma membrane"/>
    <property type="evidence" value="ECO:0007669"/>
    <property type="project" value="UniProtKB-SubCell"/>
</dbReference>
<dbReference type="PANTHER" id="PTHR34040:SF2">
    <property type="entry name" value="FLAGELLAR BIOSYNTHETIC PROTEIN FLIQ"/>
    <property type="match status" value="1"/>
</dbReference>
<evidence type="ECO:0000313" key="10">
    <source>
        <dbReference type="EMBL" id="SHN65817.1"/>
    </source>
</evidence>
<sequence>MTLEVFLDVVKHGIQLLLTLITPPLLISLIVGILISIFQAATQIHEQTLTFAPRILVVFLTLMFLFGWMIESMLDFFRDIIEKYMSMI</sequence>
<keyword evidence="4 9" id="KW-1003">Cell membrane</keyword>
<keyword evidence="10" id="KW-0966">Cell projection</keyword>
<dbReference type="AlphaFoldDB" id="A0A1M7T535"/>
<comment type="similarity">
    <text evidence="2 9">Belongs to the FliQ/MopD/SpaQ family.</text>
</comment>
<dbReference type="RefSeq" id="WP_072760170.1">
    <property type="nucleotide sequence ID" value="NZ_FRDJ01000009.1"/>
</dbReference>
<dbReference type="InterPro" id="IPR002191">
    <property type="entry name" value="Bac_export_3"/>
</dbReference>
<dbReference type="STRING" id="1121883.SAMN02745226_01546"/>
<dbReference type="Proteomes" id="UP000184207">
    <property type="component" value="Unassembled WGS sequence"/>
</dbReference>
<keyword evidence="7 9" id="KW-0472">Membrane</keyword>
<feature type="transmembrane region" description="Helical" evidence="9">
    <location>
        <begin position="51"/>
        <end position="70"/>
    </location>
</feature>
<gene>
    <name evidence="9" type="primary">fliQ</name>
    <name evidence="10" type="ORF">SAMN02745226_01546</name>
</gene>
<evidence type="ECO:0000256" key="1">
    <source>
        <dbReference type="ARBA" id="ARBA00004651"/>
    </source>
</evidence>
<evidence type="ECO:0000256" key="7">
    <source>
        <dbReference type="ARBA" id="ARBA00023136"/>
    </source>
</evidence>
<keyword evidence="11" id="KW-1185">Reference proteome</keyword>
<evidence type="ECO:0000256" key="6">
    <source>
        <dbReference type="ARBA" id="ARBA00022989"/>
    </source>
</evidence>
<keyword evidence="6 9" id="KW-1133">Transmembrane helix</keyword>
<dbReference type="NCBIfam" id="TIGR01402">
    <property type="entry name" value="fliQ"/>
    <property type="match status" value="1"/>
</dbReference>
<evidence type="ECO:0000313" key="11">
    <source>
        <dbReference type="Proteomes" id="UP000184207"/>
    </source>
</evidence>
<evidence type="ECO:0000256" key="8">
    <source>
        <dbReference type="ARBA" id="ARBA00023143"/>
    </source>
</evidence>
<dbReference type="GO" id="GO:0009425">
    <property type="term" value="C:bacterial-type flagellum basal body"/>
    <property type="evidence" value="ECO:0007669"/>
    <property type="project" value="UniProtKB-SubCell"/>
</dbReference>
<protein>
    <recommendedName>
        <fullName evidence="3 9">Flagellar biosynthetic protein FliQ</fullName>
    </recommendedName>
</protein>
<dbReference type="OrthoDB" id="9806440at2"/>
<dbReference type="InterPro" id="IPR006305">
    <property type="entry name" value="FliQ"/>
</dbReference>
<evidence type="ECO:0000256" key="5">
    <source>
        <dbReference type="ARBA" id="ARBA00022692"/>
    </source>
</evidence>